<protein>
    <recommendedName>
        <fullName evidence="4">Lipoprotein</fullName>
    </recommendedName>
</protein>
<proteinExistence type="predicted"/>
<reference evidence="2" key="1">
    <citation type="submission" date="2021-04" db="EMBL/GenBank/DDBJ databases">
        <title>Genome based classification of Actinospica acidithermotolerans sp. nov., an actinobacterium isolated from an Indonesian hot spring.</title>
        <authorList>
            <person name="Kusuma A.B."/>
            <person name="Putra K.E."/>
            <person name="Nafisah S."/>
            <person name="Loh J."/>
            <person name="Nouioui I."/>
            <person name="Goodfellow M."/>
        </authorList>
    </citation>
    <scope>NUCLEOTIDE SEQUENCE</scope>
    <source>
        <strain evidence="2">DSM 45618</strain>
    </source>
</reference>
<feature type="signal peptide" evidence="1">
    <location>
        <begin position="1"/>
        <end position="30"/>
    </location>
</feature>
<evidence type="ECO:0000313" key="2">
    <source>
        <dbReference type="EMBL" id="MBS2962267.1"/>
    </source>
</evidence>
<dbReference type="AlphaFoldDB" id="A0A8J7WM87"/>
<accession>A0A8J7WM87</accession>
<name>A0A8J7WM87_9ACTN</name>
<sequence>MKFHPKRAAAVFAAVIMGVSALVTGGTAQASSASNYASSHASYWNHHSFDVAFQVRQMFSSSVNATNEADANSRNCTGCHSVAIAFQIVADGKVPTHVSAHNFGSAVNVNCSDCQTLGIAYQFIVAKPTVLSWSDQAKLWRIDAQLWSLYWSNAPASQIAGQVSALAGQVAYILAHAGHGYWPLVHHYITWRH</sequence>
<organism evidence="2 3">
    <name type="scientific">Actinocrinis puniceicyclus</name>
    <dbReference type="NCBI Taxonomy" id="977794"/>
    <lineage>
        <taxon>Bacteria</taxon>
        <taxon>Bacillati</taxon>
        <taxon>Actinomycetota</taxon>
        <taxon>Actinomycetes</taxon>
        <taxon>Catenulisporales</taxon>
        <taxon>Actinospicaceae</taxon>
        <taxon>Actinocrinis</taxon>
    </lineage>
</organism>
<evidence type="ECO:0008006" key="4">
    <source>
        <dbReference type="Google" id="ProtNLM"/>
    </source>
</evidence>
<dbReference type="EMBL" id="JAGSXH010000009">
    <property type="protein sequence ID" value="MBS2962267.1"/>
    <property type="molecule type" value="Genomic_DNA"/>
</dbReference>
<comment type="caution">
    <text evidence="2">The sequence shown here is derived from an EMBL/GenBank/DDBJ whole genome shotgun (WGS) entry which is preliminary data.</text>
</comment>
<evidence type="ECO:0000313" key="3">
    <source>
        <dbReference type="Proteomes" id="UP000677913"/>
    </source>
</evidence>
<dbReference type="RefSeq" id="WP_211464743.1">
    <property type="nucleotide sequence ID" value="NZ_JAGSXH010000009.1"/>
</dbReference>
<keyword evidence="3" id="KW-1185">Reference proteome</keyword>
<keyword evidence="1" id="KW-0732">Signal</keyword>
<evidence type="ECO:0000256" key="1">
    <source>
        <dbReference type="SAM" id="SignalP"/>
    </source>
</evidence>
<dbReference type="Proteomes" id="UP000677913">
    <property type="component" value="Unassembled WGS sequence"/>
</dbReference>
<feature type="chain" id="PRO_5035250181" description="Lipoprotein" evidence="1">
    <location>
        <begin position="31"/>
        <end position="193"/>
    </location>
</feature>
<gene>
    <name evidence="2" type="ORF">KGA66_04365</name>
</gene>